<dbReference type="Proteomes" id="UP000216682">
    <property type="component" value="Unassembled WGS sequence"/>
</dbReference>
<dbReference type="InterPro" id="IPR016181">
    <property type="entry name" value="Acyl_CoA_acyltransferase"/>
</dbReference>
<dbReference type="CDD" id="cd04301">
    <property type="entry name" value="NAT_SF"/>
    <property type="match status" value="1"/>
</dbReference>
<reference evidence="2 3" key="1">
    <citation type="submission" date="2017-07" db="EMBL/GenBank/DDBJ databases">
        <title>Shotgun whole genome sequences of three halophilic bacterial isolates.</title>
        <authorList>
            <person name="Pozzo T."/>
            <person name="Higdon S.M."/>
            <person name="Quillaguaman J."/>
        </authorList>
    </citation>
    <scope>NUCLEOTIDE SEQUENCE [LARGE SCALE GENOMIC DNA]</scope>
    <source>
        <strain evidence="2 3">BU-1</strain>
    </source>
</reference>
<dbReference type="EMBL" id="NPEZ01000004">
    <property type="protein sequence ID" value="OZT76730.1"/>
    <property type="molecule type" value="Genomic_DNA"/>
</dbReference>
<dbReference type="InterPro" id="IPR000182">
    <property type="entry name" value="GNAT_dom"/>
</dbReference>
<name>A0A265E5D9_9STAP</name>
<sequence length="191" mass="23211">MYRDNELAIRPIKKNDLHKIWELVYKEEAPEWKKWDAPYYPHFSMTYGEFMKEADLWVEEKDRWAVEVNGTFIGVVTYYWEHEPSHWLEIGIILYDSSRWGKGIGTRALKIWINHLFNTLPLVRVGFTTWSGNQRMIRVGEKLDMTMEAKIRKVRYYNEKYYDSIRMGMLREEWDIYKRDNLHTDVSSLKE</sequence>
<comment type="caution">
    <text evidence="2">The sequence shown here is derived from an EMBL/GenBank/DDBJ whole genome shotgun (WGS) entry which is preliminary data.</text>
</comment>
<accession>A0A265E5D9</accession>
<keyword evidence="2" id="KW-0808">Transferase</keyword>
<evidence type="ECO:0000313" key="2">
    <source>
        <dbReference type="EMBL" id="OZT76730.1"/>
    </source>
</evidence>
<feature type="domain" description="N-acetyltransferase" evidence="1">
    <location>
        <begin position="7"/>
        <end position="172"/>
    </location>
</feature>
<protein>
    <submittedName>
        <fullName evidence="2">GNAT family N-acetyltransferase</fullName>
    </submittedName>
</protein>
<dbReference type="Pfam" id="PF13302">
    <property type="entry name" value="Acetyltransf_3"/>
    <property type="match status" value="1"/>
</dbReference>
<evidence type="ECO:0000259" key="1">
    <source>
        <dbReference type="PROSITE" id="PS51186"/>
    </source>
</evidence>
<gene>
    <name evidence="2" type="ORF">CFN03_09715</name>
</gene>
<dbReference type="Gene3D" id="3.40.630.30">
    <property type="match status" value="1"/>
</dbReference>
<dbReference type="SUPFAM" id="SSF55729">
    <property type="entry name" value="Acyl-CoA N-acyltransferases (Nat)"/>
    <property type="match status" value="1"/>
</dbReference>
<proteinExistence type="predicted"/>
<dbReference type="PANTHER" id="PTHR43415">
    <property type="entry name" value="SPERMIDINE N(1)-ACETYLTRANSFERASE"/>
    <property type="match status" value="1"/>
</dbReference>
<evidence type="ECO:0000313" key="3">
    <source>
        <dbReference type="Proteomes" id="UP000216682"/>
    </source>
</evidence>
<organism evidence="2 3">
    <name type="scientific">Salinicoccus roseus</name>
    <dbReference type="NCBI Taxonomy" id="45670"/>
    <lineage>
        <taxon>Bacteria</taxon>
        <taxon>Bacillati</taxon>
        <taxon>Bacillota</taxon>
        <taxon>Bacilli</taxon>
        <taxon>Bacillales</taxon>
        <taxon>Staphylococcaceae</taxon>
        <taxon>Salinicoccus</taxon>
    </lineage>
</organism>
<dbReference type="RefSeq" id="WP_094906852.1">
    <property type="nucleotide sequence ID" value="NZ_NPEZ01000004.1"/>
</dbReference>
<dbReference type="PANTHER" id="PTHR43415:SF4">
    <property type="entry name" value="N-ACETYLTRANSFERASE DOMAIN-CONTAINING PROTEIN"/>
    <property type="match status" value="1"/>
</dbReference>
<dbReference type="AlphaFoldDB" id="A0A265E5D9"/>
<dbReference type="GO" id="GO:0016747">
    <property type="term" value="F:acyltransferase activity, transferring groups other than amino-acyl groups"/>
    <property type="evidence" value="ECO:0007669"/>
    <property type="project" value="InterPro"/>
</dbReference>
<dbReference type="PROSITE" id="PS51186">
    <property type="entry name" value="GNAT"/>
    <property type="match status" value="1"/>
</dbReference>